<proteinExistence type="predicted"/>
<organism evidence="2 3">
    <name type="scientific">Thalassiosira oceanica</name>
    <name type="common">Marine diatom</name>
    <dbReference type="NCBI Taxonomy" id="159749"/>
    <lineage>
        <taxon>Eukaryota</taxon>
        <taxon>Sar</taxon>
        <taxon>Stramenopiles</taxon>
        <taxon>Ochrophyta</taxon>
        <taxon>Bacillariophyta</taxon>
        <taxon>Coscinodiscophyceae</taxon>
        <taxon>Thalassiosirophycidae</taxon>
        <taxon>Thalassiosirales</taxon>
        <taxon>Thalassiosiraceae</taxon>
        <taxon>Thalassiosira</taxon>
    </lineage>
</organism>
<sequence>VPMGRRPCHRAIGPPGEAMEELDSPYHRCAGRAELSPTGLVSEREEAVRPQTEFSTVDLSPEKDLQHRLEVLALATDGEERCPMEGCPFQRLQLQVLRRVRLEVALVGSLRSIGLDVTDVSFSSPRRPLAAPAPSLPLPAGGYGSRGRPPDTTGRAVPLTGFPRGFSEEGSRPRIAAAHRPAVGPTSTRTMDQQRLRAQLYTLISHVRQPLAPPS</sequence>
<dbReference type="AlphaFoldDB" id="K0RGT3"/>
<name>K0RGT3_THAOC</name>
<accession>K0RGT3</accession>
<keyword evidence="3" id="KW-1185">Reference proteome</keyword>
<evidence type="ECO:0000313" key="3">
    <source>
        <dbReference type="Proteomes" id="UP000266841"/>
    </source>
</evidence>
<evidence type="ECO:0000256" key="1">
    <source>
        <dbReference type="SAM" id="MobiDB-lite"/>
    </source>
</evidence>
<reference evidence="2 3" key="1">
    <citation type="journal article" date="2012" name="Genome Biol.">
        <title>Genome and low-iron response of an oceanic diatom adapted to chronic iron limitation.</title>
        <authorList>
            <person name="Lommer M."/>
            <person name="Specht M."/>
            <person name="Roy A.S."/>
            <person name="Kraemer L."/>
            <person name="Andreson R."/>
            <person name="Gutowska M.A."/>
            <person name="Wolf J."/>
            <person name="Bergner S.V."/>
            <person name="Schilhabel M.B."/>
            <person name="Klostermeier U.C."/>
            <person name="Beiko R.G."/>
            <person name="Rosenstiel P."/>
            <person name="Hippler M."/>
            <person name="Laroche J."/>
        </authorList>
    </citation>
    <scope>NUCLEOTIDE SEQUENCE [LARGE SCALE GENOMIC DNA]</scope>
    <source>
        <strain evidence="2 3">CCMP1005</strain>
    </source>
</reference>
<gene>
    <name evidence="2" type="ORF">THAOC_28247</name>
</gene>
<feature type="compositionally biased region" description="Low complexity" evidence="1">
    <location>
        <begin position="124"/>
        <end position="133"/>
    </location>
</feature>
<feature type="region of interest" description="Disordered" evidence="1">
    <location>
        <begin position="124"/>
        <end position="191"/>
    </location>
</feature>
<protein>
    <submittedName>
        <fullName evidence="2">Uncharacterized protein</fullName>
    </submittedName>
</protein>
<comment type="caution">
    <text evidence="2">The sequence shown here is derived from an EMBL/GenBank/DDBJ whole genome shotgun (WGS) entry which is preliminary data.</text>
</comment>
<dbReference type="EMBL" id="AGNL01039776">
    <property type="protein sequence ID" value="EJK52470.1"/>
    <property type="molecule type" value="Genomic_DNA"/>
</dbReference>
<feature type="non-terminal residue" evidence="2">
    <location>
        <position position="1"/>
    </location>
</feature>
<evidence type="ECO:0000313" key="2">
    <source>
        <dbReference type="EMBL" id="EJK52470.1"/>
    </source>
</evidence>
<dbReference type="Proteomes" id="UP000266841">
    <property type="component" value="Unassembled WGS sequence"/>
</dbReference>